<evidence type="ECO:0008006" key="9">
    <source>
        <dbReference type="Google" id="ProtNLM"/>
    </source>
</evidence>
<organism evidence="7 8">
    <name type="scientific">Ostreobium quekettii</name>
    <dbReference type="NCBI Taxonomy" id="121088"/>
    <lineage>
        <taxon>Eukaryota</taxon>
        <taxon>Viridiplantae</taxon>
        <taxon>Chlorophyta</taxon>
        <taxon>core chlorophytes</taxon>
        <taxon>Ulvophyceae</taxon>
        <taxon>TCBD clade</taxon>
        <taxon>Bryopsidales</taxon>
        <taxon>Ostreobineae</taxon>
        <taxon>Ostreobiaceae</taxon>
        <taxon>Ostreobium</taxon>
    </lineage>
</organism>
<dbReference type="PANTHER" id="PTHR11525">
    <property type="entry name" value="FARNESYL-PYROPHOSPHATE SYNTHETASE"/>
    <property type="match status" value="1"/>
</dbReference>
<evidence type="ECO:0000256" key="2">
    <source>
        <dbReference type="ARBA" id="ARBA00006706"/>
    </source>
</evidence>
<dbReference type="PANTHER" id="PTHR11525:SF0">
    <property type="entry name" value="FARNESYL PYROPHOSPHATE SYNTHASE"/>
    <property type="match status" value="1"/>
</dbReference>
<comment type="similarity">
    <text evidence="2 6">Belongs to the FPP/GGPP synthase family.</text>
</comment>
<keyword evidence="3 6" id="KW-0808">Transferase</keyword>
<evidence type="ECO:0000256" key="4">
    <source>
        <dbReference type="ARBA" id="ARBA00022723"/>
    </source>
</evidence>
<keyword evidence="5" id="KW-0460">Magnesium</keyword>
<dbReference type="GO" id="GO:0004161">
    <property type="term" value="F:dimethylallyltranstransferase activity"/>
    <property type="evidence" value="ECO:0007669"/>
    <property type="project" value="TreeGrafter"/>
</dbReference>
<dbReference type="InterPro" id="IPR039702">
    <property type="entry name" value="FPS1-like"/>
</dbReference>
<evidence type="ECO:0000256" key="1">
    <source>
        <dbReference type="ARBA" id="ARBA00001946"/>
    </source>
</evidence>
<evidence type="ECO:0000256" key="5">
    <source>
        <dbReference type="ARBA" id="ARBA00022842"/>
    </source>
</evidence>
<dbReference type="GO" id="GO:0045337">
    <property type="term" value="P:farnesyl diphosphate biosynthetic process"/>
    <property type="evidence" value="ECO:0007669"/>
    <property type="project" value="TreeGrafter"/>
</dbReference>
<dbReference type="InterPro" id="IPR000092">
    <property type="entry name" value="Polyprenyl_synt"/>
</dbReference>
<sequence>MLGILGRGPLGRISAGLLSGAGAGRAAVLAMASGGTATGGSRSDDAPAADYVHDRQAFLAHYDGLRDSVVKDEVYAGTPSFATEWLSKMLDYNVPGGKLNRGMAVFDVVKSIKGKEAITWSDVNKANTLGWCIEWLQAFFLVADDIMDNSITRRGQPCWYRQPNVGLVAFNDSIILDVCIYRILHKTFASEPCYLRVLEVFHEVTAQTAHGQMLDMITASPPGERNFDRYTMDNYMNIITFKTAYYSFYLPVACGLLMSGVEKPEAFELARNILIPMGQYFQIQDDVLDCFADPAVLGKIGTDVQDNKCSWLICQALQRASPEQKQHLLVSRV</sequence>
<keyword evidence="4" id="KW-0479">Metal-binding</keyword>
<dbReference type="SFLD" id="SFLDG01017">
    <property type="entry name" value="Polyprenyl_Transferase_Like"/>
    <property type="match status" value="1"/>
</dbReference>
<dbReference type="GO" id="GO:0004337">
    <property type="term" value="F:(2E,6E)-farnesyl diphosphate synthase activity"/>
    <property type="evidence" value="ECO:0007669"/>
    <property type="project" value="TreeGrafter"/>
</dbReference>
<proteinExistence type="inferred from homology"/>
<dbReference type="Pfam" id="PF00348">
    <property type="entry name" value="polyprenyl_synt"/>
    <property type="match status" value="1"/>
</dbReference>
<dbReference type="InterPro" id="IPR033749">
    <property type="entry name" value="Polyprenyl_synt_CS"/>
</dbReference>
<protein>
    <recommendedName>
        <fullName evidence="9">Farnesyl pyrophosphate synthase</fullName>
    </recommendedName>
</protein>
<comment type="caution">
    <text evidence="7">The sequence shown here is derived from an EMBL/GenBank/DDBJ whole genome shotgun (WGS) entry which is preliminary data.</text>
</comment>
<name>A0A8S1J4J9_9CHLO</name>
<dbReference type="CDD" id="cd00685">
    <property type="entry name" value="Trans_IPPS_HT"/>
    <property type="match status" value="1"/>
</dbReference>
<evidence type="ECO:0000256" key="3">
    <source>
        <dbReference type="ARBA" id="ARBA00022679"/>
    </source>
</evidence>
<dbReference type="EMBL" id="CAJHUC010001438">
    <property type="protein sequence ID" value="CAD7701112.1"/>
    <property type="molecule type" value="Genomic_DNA"/>
</dbReference>
<dbReference type="Gene3D" id="1.10.600.10">
    <property type="entry name" value="Farnesyl Diphosphate Synthase"/>
    <property type="match status" value="1"/>
</dbReference>
<dbReference type="InterPro" id="IPR008949">
    <property type="entry name" value="Isoprenoid_synthase_dom_sf"/>
</dbReference>
<dbReference type="OrthoDB" id="10257492at2759"/>
<dbReference type="PROSITE" id="PS00723">
    <property type="entry name" value="POLYPRENYL_SYNTHASE_1"/>
    <property type="match status" value="1"/>
</dbReference>
<comment type="cofactor">
    <cofactor evidence="1">
        <name>Mg(2+)</name>
        <dbReference type="ChEBI" id="CHEBI:18420"/>
    </cofactor>
</comment>
<evidence type="ECO:0000313" key="7">
    <source>
        <dbReference type="EMBL" id="CAD7701112.1"/>
    </source>
</evidence>
<dbReference type="AlphaFoldDB" id="A0A8S1J4J9"/>
<dbReference type="SFLD" id="SFLDS00005">
    <property type="entry name" value="Isoprenoid_Synthase_Type_I"/>
    <property type="match status" value="1"/>
</dbReference>
<dbReference type="PROSITE" id="PS00444">
    <property type="entry name" value="POLYPRENYL_SYNTHASE_2"/>
    <property type="match status" value="1"/>
</dbReference>
<accession>A0A8S1J4J9</accession>
<dbReference type="GO" id="GO:0046872">
    <property type="term" value="F:metal ion binding"/>
    <property type="evidence" value="ECO:0007669"/>
    <property type="project" value="UniProtKB-KW"/>
</dbReference>
<dbReference type="SUPFAM" id="SSF48576">
    <property type="entry name" value="Terpenoid synthases"/>
    <property type="match status" value="1"/>
</dbReference>
<evidence type="ECO:0000313" key="8">
    <source>
        <dbReference type="Proteomes" id="UP000708148"/>
    </source>
</evidence>
<evidence type="ECO:0000256" key="6">
    <source>
        <dbReference type="RuleBase" id="RU004466"/>
    </source>
</evidence>
<dbReference type="GO" id="GO:0005737">
    <property type="term" value="C:cytoplasm"/>
    <property type="evidence" value="ECO:0007669"/>
    <property type="project" value="TreeGrafter"/>
</dbReference>
<keyword evidence="8" id="KW-1185">Reference proteome</keyword>
<gene>
    <name evidence="7" type="ORF">OSTQU699_LOCUS6471</name>
</gene>
<reference evidence="7" key="1">
    <citation type="submission" date="2020-12" db="EMBL/GenBank/DDBJ databases">
        <authorList>
            <person name="Iha C."/>
        </authorList>
    </citation>
    <scope>NUCLEOTIDE SEQUENCE</scope>
</reference>
<dbReference type="Proteomes" id="UP000708148">
    <property type="component" value="Unassembled WGS sequence"/>
</dbReference>